<comment type="function">
    <text evidence="1 9">This protein is a component of the acetyl coenzyme A carboxylase complex; first, biotin carboxylase catalyzes the carboxylation of the carrier protein and then the transcarboxylase transfers the carboxyl group to form malonyl-CoA.</text>
</comment>
<keyword evidence="6 9" id="KW-0443">Lipid metabolism</keyword>
<dbReference type="GO" id="GO:0003989">
    <property type="term" value="F:acetyl-CoA carboxylase activity"/>
    <property type="evidence" value="ECO:0007669"/>
    <property type="project" value="InterPro"/>
</dbReference>
<dbReference type="CDD" id="cd06850">
    <property type="entry name" value="biotinyl_domain"/>
    <property type="match status" value="1"/>
</dbReference>
<evidence type="ECO:0000256" key="3">
    <source>
        <dbReference type="ARBA" id="ARBA00017562"/>
    </source>
</evidence>
<name>A0A1L3ZYH3_9SPHN</name>
<evidence type="ECO:0000259" key="10">
    <source>
        <dbReference type="PROSITE" id="PS50968"/>
    </source>
</evidence>
<dbReference type="SUPFAM" id="SSF51230">
    <property type="entry name" value="Single hybrid motif"/>
    <property type="match status" value="1"/>
</dbReference>
<evidence type="ECO:0000256" key="9">
    <source>
        <dbReference type="RuleBase" id="RU364072"/>
    </source>
</evidence>
<evidence type="ECO:0000256" key="2">
    <source>
        <dbReference type="ARBA" id="ARBA00005194"/>
    </source>
</evidence>
<accession>A0A1L3ZYH3</accession>
<organism evidence="11 12">
    <name type="scientific">Tardibacter chloracetimidivorans</name>
    <dbReference type="NCBI Taxonomy" id="1921510"/>
    <lineage>
        <taxon>Bacteria</taxon>
        <taxon>Pseudomonadati</taxon>
        <taxon>Pseudomonadota</taxon>
        <taxon>Alphaproteobacteria</taxon>
        <taxon>Sphingomonadales</taxon>
        <taxon>Sphingomonadaceae</taxon>
        <taxon>Tardibacter</taxon>
    </lineage>
</organism>
<dbReference type="UniPathway" id="UPA00094"/>
<dbReference type="Proteomes" id="UP000182063">
    <property type="component" value="Chromosome"/>
</dbReference>
<dbReference type="PANTHER" id="PTHR45266:SF3">
    <property type="entry name" value="OXALOACETATE DECARBOXYLASE ALPHA CHAIN"/>
    <property type="match status" value="1"/>
</dbReference>
<dbReference type="InterPro" id="IPR000089">
    <property type="entry name" value="Biotin_lipoyl"/>
</dbReference>
<evidence type="ECO:0000313" key="11">
    <source>
        <dbReference type="EMBL" id="API60677.1"/>
    </source>
</evidence>
<keyword evidence="8 9" id="KW-0092">Biotin</keyword>
<proteinExistence type="predicted"/>
<keyword evidence="5 9" id="KW-0276">Fatty acid metabolism</keyword>
<gene>
    <name evidence="11" type="ORF">BSL82_16415</name>
</gene>
<evidence type="ECO:0000256" key="7">
    <source>
        <dbReference type="ARBA" id="ARBA00023160"/>
    </source>
</evidence>
<evidence type="ECO:0000256" key="1">
    <source>
        <dbReference type="ARBA" id="ARBA00003761"/>
    </source>
</evidence>
<evidence type="ECO:0000256" key="4">
    <source>
        <dbReference type="ARBA" id="ARBA00022516"/>
    </source>
</evidence>
<evidence type="ECO:0000256" key="5">
    <source>
        <dbReference type="ARBA" id="ARBA00022832"/>
    </source>
</evidence>
<reference evidence="12" key="1">
    <citation type="submission" date="2016-11" db="EMBL/GenBank/DDBJ databases">
        <title>Complete Genome Sequence of alachlor-degrading Sphingomonas sp. strain JJ-A5.</title>
        <authorList>
            <person name="Lee H."/>
            <person name="Ka J.-O."/>
        </authorList>
    </citation>
    <scope>NUCLEOTIDE SEQUENCE [LARGE SCALE GENOMIC DNA]</scope>
    <source>
        <strain evidence="12">JJ-A5</strain>
    </source>
</reference>
<dbReference type="PROSITE" id="PS50968">
    <property type="entry name" value="BIOTINYL_LIPOYL"/>
    <property type="match status" value="1"/>
</dbReference>
<dbReference type="InterPro" id="IPR050709">
    <property type="entry name" value="Biotin_Carboxyl_Carrier/Decarb"/>
</dbReference>
<dbReference type="FunFam" id="2.40.50.100:FF:000003">
    <property type="entry name" value="Acetyl-CoA carboxylase biotin carboxyl carrier protein"/>
    <property type="match status" value="1"/>
</dbReference>
<protein>
    <recommendedName>
        <fullName evidence="3 9">Biotin carboxyl carrier protein of acetyl-CoA carboxylase</fullName>
    </recommendedName>
</protein>
<dbReference type="PROSITE" id="PS00188">
    <property type="entry name" value="BIOTIN"/>
    <property type="match status" value="1"/>
</dbReference>
<dbReference type="AlphaFoldDB" id="A0A1L3ZYH3"/>
<dbReference type="GO" id="GO:0009317">
    <property type="term" value="C:acetyl-CoA carboxylase complex"/>
    <property type="evidence" value="ECO:0007669"/>
    <property type="project" value="InterPro"/>
</dbReference>
<dbReference type="OrthoDB" id="9811735at2"/>
<dbReference type="InterPro" id="IPR001882">
    <property type="entry name" value="Biotin_BS"/>
</dbReference>
<evidence type="ECO:0000256" key="8">
    <source>
        <dbReference type="ARBA" id="ARBA00023267"/>
    </source>
</evidence>
<evidence type="ECO:0000313" key="12">
    <source>
        <dbReference type="Proteomes" id="UP000182063"/>
    </source>
</evidence>
<comment type="pathway">
    <text evidence="2 9">Lipid metabolism; fatty acid biosynthesis.</text>
</comment>
<dbReference type="STRING" id="1921510.BSL82_16415"/>
<evidence type="ECO:0000256" key="6">
    <source>
        <dbReference type="ARBA" id="ARBA00023098"/>
    </source>
</evidence>
<dbReference type="KEGG" id="sphj:BSL82_16415"/>
<dbReference type="PRINTS" id="PR01071">
    <property type="entry name" value="ACOABIOTINCC"/>
</dbReference>
<dbReference type="InterPro" id="IPR001249">
    <property type="entry name" value="AcCoA_biotinCC"/>
</dbReference>
<dbReference type="Pfam" id="PF00364">
    <property type="entry name" value="Biotin_lipoyl"/>
    <property type="match status" value="1"/>
</dbReference>
<dbReference type="GO" id="GO:0006633">
    <property type="term" value="P:fatty acid biosynthetic process"/>
    <property type="evidence" value="ECO:0007669"/>
    <property type="project" value="UniProtKB-UniPathway"/>
</dbReference>
<dbReference type="PANTHER" id="PTHR45266">
    <property type="entry name" value="OXALOACETATE DECARBOXYLASE ALPHA CHAIN"/>
    <property type="match status" value="1"/>
</dbReference>
<dbReference type="NCBIfam" id="TIGR00531">
    <property type="entry name" value="BCCP"/>
    <property type="match status" value="1"/>
</dbReference>
<keyword evidence="7 9" id="KW-0275">Fatty acid biosynthesis</keyword>
<dbReference type="Gene3D" id="2.40.50.100">
    <property type="match status" value="1"/>
</dbReference>
<sequence>MTDSTAKGAAMKVDSDLIRQLAELLDASNLSEIEVEDGDRRIRVARTLSAAPVHFSAPPAAAAAAPAAPAAVAVESAADHPGAVKSPMVGTVYLSAEPGAAPFIAEGTQVQAGDTLLIVEAMKVMNPITAPRAGRVAQLLVENAQPIEFDQPLVIIE</sequence>
<dbReference type="RefSeq" id="WP_072598335.1">
    <property type="nucleotide sequence ID" value="NZ_CP018221.1"/>
</dbReference>
<keyword evidence="4 9" id="KW-0444">Lipid biosynthesis</keyword>
<feature type="domain" description="Lipoyl-binding" evidence="10">
    <location>
        <begin position="81"/>
        <end position="157"/>
    </location>
</feature>
<dbReference type="EMBL" id="CP018221">
    <property type="protein sequence ID" value="API60677.1"/>
    <property type="molecule type" value="Genomic_DNA"/>
</dbReference>
<dbReference type="InterPro" id="IPR011053">
    <property type="entry name" value="Single_hybrid_motif"/>
</dbReference>
<keyword evidence="12" id="KW-1185">Reference proteome</keyword>